<dbReference type="EMBL" id="CAJVRM010000117">
    <property type="protein sequence ID" value="CAG8974899.1"/>
    <property type="molecule type" value="Genomic_DNA"/>
</dbReference>
<name>A0A9N9LGS5_9HELO</name>
<evidence type="ECO:0000313" key="1">
    <source>
        <dbReference type="EMBL" id="CAG8974899.1"/>
    </source>
</evidence>
<accession>A0A9N9LGS5</accession>
<keyword evidence="2" id="KW-1185">Reference proteome</keyword>
<dbReference type="AlphaFoldDB" id="A0A9N9LGS5"/>
<comment type="caution">
    <text evidence="1">The sequence shown here is derived from an EMBL/GenBank/DDBJ whole genome shotgun (WGS) entry which is preliminary data.</text>
</comment>
<organism evidence="1 2">
    <name type="scientific">Hymenoscyphus albidus</name>
    <dbReference type="NCBI Taxonomy" id="595503"/>
    <lineage>
        <taxon>Eukaryota</taxon>
        <taxon>Fungi</taxon>
        <taxon>Dikarya</taxon>
        <taxon>Ascomycota</taxon>
        <taxon>Pezizomycotina</taxon>
        <taxon>Leotiomycetes</taxon>
        <taxon>Helotiales</taxon>
        <taxon>Helotiaceae</taxon>
        <taxon>Hymenoscyphus</taxon>
    </lineage>
</organism>
<evidence type="ECO:0000313" key="2">
    <source>
        <dbReference type="Proteomes" id="UP000701801"/>
    </source>
</evidence>
<gene>
    <name evidence="1" type="ORF">HYALB_00006682</name>
</gene>
<sequence length="59" mass="6889">MDGQEKLVERLNEYEDGPRDEALFRNEDIGYTQTSYGQEEIFKGFMGLLGFMADQMMSR</sequence>
<dbReference type="Proteomes" id="UP000701801">
    <property type="component" value="Unassembled WGS sequence"/>
</dbReference>
<reference evidence="1" key="1">
    <citation type="submission" date="2021-07" db="EMBL/GenBank/DDBJ databases">
        <authorList>
            <person name="Durling M."/>
        </authorList>
    </citation>
    <scope>NUCLEOTIDE SEQUENCE</scope>
</reference>
<proteinExistence type="predicted"/>
<protein>
    <submittedName>
        <fullName evidence="1">Uncharacterized protein</fullName>
    </submittedName>
</protein>